<sequence length="59" mass="6738">MLDPKSYKTYMEMALLTPKPKALVAKPENLAPLDISETPFVVNIDRHVINFANNDFIDF</sequence>
<name>A0A915KHQ7_ROMCU</name>
<evidence type="ECO:0000313" key="1">
    <source>
        <dbReference type="Proteomes" id="UP000887565"/>
    </source>
</evidence>
<protein>
    <submittedName>
        <fullName evidence="2">Uncharacterized protein</fullName>
    </submittedName>
</protein>
<reference evidence="2" key="1">
    <citation type="submission" date="2022-11" db="UniProtKB">
        <authorList>
            <consortium name="WormBaseParasite"/>
        </authorList>
    </citation>
    <scope>IDENTIFICATION</scope>
</reference>
<proteinExistence type="predicted"/>
<dbReference type="Proteomes" id="UP000887565">
    <property type="component" value="Unplaced"/>
</dbReference>
<dbReference type="WBParaSite" id="nRc.2.0.1.t37920-RA">
    <property type="protein sequence ID" value="nRc.2.0.1.t37920-RA"/>
    <property type="gene ID" value="nRc.2.0.1.g37920"/>
</dbReference>
<organism evidence="1 2">
    <name type="scientific">Romanomermis culicivorax</name>
    <name type="common">Nematode worm</name>
    <dbReference type="NCBI Taxonomy" id="13658"/>
    <lineage>
        <taxon>Eukaryota</taxon>
        <taxon>Metazoa</taxon>
        <taxon>Ecdysozoa</taxon>
        <taxon>Nematoda</taxon>
        <taxon>Enoplea</taxon>
        <taxon>Dorylaimia</taxon>
        <taxon>Mermithida</taxon>
        <taxon>Mermithoidea</taxon>
        <taxon>Mermithidae</taxon>
        <taxon>Romanomermis</taxon>
    </lineage>
</organism>
<keyword evidence="1" id="KW-1185">Reference proteome</keyword>
<dbReference type="AlphaFoldDB" id="A0A915KHQ7"/>
<evidence type="ECO:0000313" key="2">
    <source>
        <dbReference type="WBParaSite" id="nRc.2.0.1.t37920-RA"/>
    </source>
</evidence>
<accession>A0A915KHQ7</accession>